<proteinExistence type="predicted"/>
<dbReference type="AlphaFoldDB" id="A0A160TZD8"/>
<dbReference type="InterPro" id="IPR011008">
    <property type="entry name" value="Dimeric_a/b-barrel"/>
</dbReference>
<accession>A0A160TZD8</accession>
<dbReference type="Gene3D" id="3.30.70.100">
    <property type="match status" value="1"/>
</dbReference>
<dbReference type="InterPro" id="IPR010753">
    <property type="entry name" value="DUF1330"/>
</dbReference>
<gene>
    <name evidence="2" type="ORF">MGWOODY_Hyp986</name>
</gene>
<evidence type="ECO:0000259" key="1">
    <source>
        <dbReference type="Pfam" id="PF07045"/>
    </source>
</evidence>
<reference evidence="2" key="1">
    <citation type="submission" date="2015-10" db="EMBL/GenBank/DDBJ databases">
        <authorList>
            <person name="Gilbert D.G."/>
        </authorList>
    </citation>
    <scope>NUCLEOTIDE SEQUENCE</scope>
</reference>
<dbReference type="EMBL" id="CZQD01000025">
    <property type="protein sequence ID" value="CUS56461.1"/>
    <property type="molecule type" value="Genomic_DNA"/>
</dbReference>
<name>A0A160TZD8_9ZZZZ</name>
<evidence type="ECO:0000313" key="2">
    <source>
        <dbReference type="EMBL" id="CUS56461.1"/>
    </source>
</evidence>
<dbReference type="SUPFAM" id="SSF54909">
    <property type="entry name" value="Dimeric alpha+beta barrel"/>
    <property type="match status" value="1"/>
</dbReference>
<sequence length="140" mass="15981">MPAFQPTADQFRAFRDDPNDGPITQVNLLKFRVKAEYQPDDPEFGEEISGEYAYIRYSEAFTFAAKKVGGSTLLLASTERYFIGQGDWDGVLVNQFPDRQAFIATLNHPDYKSMSRHREAGLLCQELIVTRPTWINGRKL</sequence>
<organism evidence="2">
    <name type="scientific">hydrothermal vent metagenome</name>
    <dbReference type="NCBI Taxonomy" id="652676"/>
    <lineage>
        <taxon>unclassified sequences</taxon>
        <taxon>metagenomes</taxon>
        <taxon>ecological metagenomes</taxon>
    </lineage>
</organism>
<dbReference type="Pfam" id="PF07045">
    <property type="entry name" value="DUF1330"/>
    <property type="match status" value="1"/>
</dbReference>
<feature type="domain" description="DUF1330" evidence="1">
    <location>
        <begin position="50"/>
        <end position="129"/>
    </location>
</feature>
<protein>
    <recommendedName>
        <fullName evidence="1">DUF1330 domain-containing protein</fullName>
    </recommendedName>
</protein>